<organism evidence="1 2">
    <name type="scientific">Gomphosphaeria aponina SAG 52.96 = DSM 107014</name>
    <dbReference type="NCBI Taxonomy" id="1521640"/>
    <lineage>
        <taxon>Bacteria</taxon>
        <taxon>Bacillati</taxon>
        <taxon>Cyanobacteriota</taxon>
        <taxon>Cyanophyceae</taxon>
        <taxon>Oscillatoriophycideae</taxon>
        <taxon>Chroococcales</taxon>
        <taxon>Gomphosphaeriaceae</taxon>
        <taxon>Gomphosphaeria</taxon>
    </lineage>
</organism>
<dbReference type="SUPFAM" id="SSF160246">
    <property type="entry name" value="EspE N-terminal domain-like"/>
    <property type="match status" value="1"/>
</dbReference>
<evidence type="ECO:0000313" key="1">
    <source>
        <dbReference type="EMBL" id="MBR8829055.1"/>
    </source>
</evidence>
<gene>
    <name evidence="1" type="ORF">DSM107014_14345</name>
</gene>
<dbReference type="InterPro" id="IPR037257">
    <property type="entry name" value="T2SS_E_N_sf"/>
</dbReference>
<name>A0A941GT79_9CHRO</name>
<proteinExistence type="predicted"/>
<sequence>MKLGEILVQKQLISYDQLEEVIAKQQDSKKKLGELLLEEELISRETLTEVLQEQYWRKNGFWVIG</sequence>
<evidence type="ECO:0000313" key="2">
    <source>
        <dbReference type="Proteomes" id="UP000767446"/>
    </source>
</evidence>
<comment type="caution">
    <text evidence="1">The sequence shown here is derived from an EMBL/GenBank/DDBJ whole genome shotgun (WGS) entry which is preliminary data.</text>
</comment>
<dbReference type="EMBL" id="JADQBC010000104">
    <property type="protein sequence ID" value="MBR8829055.1"/>
    <property type="molecule type" value="Genomic_DNA"/>
</dbReference>
<reference evidence="1" key="1">
    <citation type="submission" date="2021-02" db="EMBL/GenBank/DDBJ databases">
        <title>Metagenome analyses of Stigonema ocellatum DSM 106950, Chlorogloea purpurea SAG 13.99 and Gomphosphaeria aponina DSM 107014.</title>
        <authorList>
            <person name="Marter P."/>
            <person name="Huang S."/>
        </authorList>
    </citation>
    <scope>NUCLEOTIDE SEQUENCE</scope>
    <source>
        <strain evidence="1">JP213</strain>
    </source>
</reference>
<protein>
    <submittedName>
        <fullName evidence="1">Uncharacterized protein</fullName>
    </submittedName>
</protein>
<accession>A0A941GT79</accession>
<dbReference type="Proteomes" id="UP000767446">
    <property type="component" value="Unassembled WGS sequence"/>
</dbReference>
<dbReference type="AlphaFoldDB" id="A0A941GT79"/>